<proteinExistence type="predicted"/>
<name>A0A7C3VL88_9CYAN</name>
<organism evidence="1">
    <name type="scientific">Planktothricoides sp. SpSt-374</name>
    <dbReference type="NCBI Taxonomy" id="2282167"/>
    <lineage>
        <taxon>Bacteria</taxon>
        <taxon>Bacillati</taxon>
        <taxon>Cyanobacteriota</taxon>
        <taxon>Cyanophyceae</taxon>
        <taxon>Oscillatoriophycideae</taxon>
        <taxon>Oscillatoriales</taxon>
        <taxon>Oscillatoriaceae</taxon>
        <taxon>Planktothricoides</taxon>
    </lineage>
</organism>
<evidence type="ECO:0000313" key="1">
    <source>
        <dbReference type="EMBL" id="HGG00478.1"/>
    </source>
</evidence>
<dbReference type="AlphaFoldDB" id="A0A7C3VL88"/>
<dbReference type="EMBL" id="DSPX01000071">
    <property type="protein sequence ID" value="HGG00478.1"/>
    <property type="molecule type" value="Genomic_DNA"/>
</dbReference>
<accession>A0A7C3VL88</accession>
<protein>
    <submittedName>
        <fullName evidence="1">Uncharacterized protein</fullName>
    </submittedName>
</protein>
<reference evidence="1" key="1">
    <citation type="journal article" date="2020" name="mSystems">
        <title>Genome- and Community-Level Interaction Insights into Carbon Utilization and Element Cycling Functions of Hydrothermarchaeota in Hydrothermal Sediment.</title>
        <authorList>
            <person name="Zhou Z."/>
            <person name="Liu Y."/>
            <person name="Xu W."/>
            <person name="Pan J."/>
            <person name="Luo Z.H."/>
            <person name="Li M."/>
        </authorList>
    </citation>
    <scope>NUCLEOTIDE SEQUENCE [LARGE SCALE GENOMIC DNA]</scope>
    <source>
        <strain evidence="1">SpSt-374</strain>
    </source>
</reference>
<gene>
    <name evidence="1" type="ORF">ENR15_07465</name>
</gene>
<sequence length="84" mass="9448">MTIYTRWGKLLYSLSPLLGGVGGEEMPEDSYIMGVTALVALPKASRYQYLGKTTYLPGSFAPTPRSQKPGFFFSRNPHHLFFRT</sequence>
<comment type="caution">
    <text evidence="1">The sequence shown here is derived from an EMBL/GenBank/DDBJ whole genome shotgun (WGS) entry which is preliminary data.</text>
</comment>